<evidence type="ECO:0000256" key="6">
    <source>
        <dbReference type="PROSITE-ProRule" id="PRU10007"/>
    </source>
</evidence>
<comment type="subunit">
    <text evidence="2">Homotetramer.</text>
</comment>
<organism evidence="9 10">
    <name type="scientific">Filobasidium floriforme</name>
    <dbReference type="NCBI Taxonomy" id="5210"/>
    <lineage>
        <taxon>Eukaryota</taxon>
        <taxon>Fungi</taxon>
        <taxon>Dikarya</taxon>
        <taxon>Basidiomycota</taxon>
        <taxon>Agaricomycotina</taxon>
        <taxon>Tremellomycetes</taxon>
        <taxon>Filobasidiales</taxon>
        <taxon>Filobasidiaceae</taxon>
        <taxon>Filobasidium</taxon>
    </lineage>
</organism>
<protein>
    <recommendedName>
        <fullName evidence="5">aldehyde dehydrogenase (NAD(+))</fullName>
        <ecNumber evidence="5">1.2.1.3</ecNumber>
    </recommendedName>
</protein>
<feature type="domain" description="Aldehyde dehydrogenase" evidence="8">
    <location>
        <begin position="36"/>
        <end position="504"/>
    </location>
</feature>
<gene>
    <name evidence="9" type="ORF">FFLO_01370</name>
</gene>
<accession>A0A8K0JRJ4</accession>
<proteinExistence type="inferred from homology"/>
<dbReference type="InterPro" id="IPR016162">
    <property type="entry name" value="Ald_DH_N"/>
</dbReference>
<comment type="similarity">
    <text evidence="1 7">Belongs to the aldehyde dehydrogenase family.</text>
</comment>
<evidence type="ECO:0000256" key="4">
    <source>
        <dbReference type="ARBA" id="ARBA00023027"/>
    </source>
</evidence>
<evidence type="ECO:0000256" key="5">
    <source>
        <dbReference type="ARBA" id="ARBA00024226"/>
    </source>
</evidence>
<dbReference type="InterPro" id="IPR029510">
    <property type="entry name" value="Ald_DH_CS_GLU"/>
</dbReference>
<feature type="active site" evidence="6">
    <location>
        <position position="270"/>
    </location>
</feature>
<dbReference type="InterPro" id="IPR044638">
    <property type="entry name" value="ALDH7A1-like"/>
</dbReference>
<sequence length="522" mass="55984">MPSIAQNLSVTDLLSSLDISTSAPNAGAYDGQWFGNGEQIQSFNPSNGKPLATITQASDADTQRVLKAAKAASKVWRNVPAPERGRVMRLIRNAIDDKVDELGMLITLEMGKIVTEGRGEVVEFIDVADYAVGLSRSIGGTVVPSERKKHFMTEVCHPLGVIGVISAFNFPIAVFGWNFSLALITGNASIWKPSETTPLCALATTKIITRVLEAEGYPGALCGLMIGGGSVGAALVESKEVDLVSFTGSEARGKLVGAECAMRFKQSLLELGGNNAAIVLPDANQDLALRSILFAALGTAGQRCTTTRRLLVHSSIADTFIASLVKAFGSATKRMGAPEKKDTLIGPLHSKLAFEGYSNAIEQAKKEGGKILFGGEKWTEVQDELKGGNWVIPAMIRYDTFEGIEIVRKETFAPILHITTFETLEEAIEINNSVDQGLSSALYTQDMNNVFQWIGPEGSDCGRLLYDRSTSGAEIGGRFGGNKSTGSGRESGGDSWKQYCRWHTATINWSNEVGMAQGVVFE</sequence>
<dbReference type="InterPro" id="IPR016161">
    <property type="entry name" value="Ald_DH/histidinol_DH"/>
</dbReference>
<keyword evidence="3 7" id="KW-0560">Oxidoreductase</keyword>
<dbReference type="Proteomes" id="UP000812966">
    <property type="component" value="Unassembled WGS sequence"/>
</dbReference>
<dbReference type="InterPro" id="IPR016163">
    <property type="entry name" value="Ald_DH_C"/>
</dbReference>
<dbReference type="PANTHER" id="PTHR43521">
    <property type="entry name" value="ALPHA-AMINOADIPIC SEMIALDEHYDE DEHYDROGENASE"/>
    <property type="match status" value="1"/>
</dbReference>
<evidence type="ECO:0000313" key="9">
    <source>
        <dbReference type="EMBL" id="KAG7566869.1"/>
    </source>
</evidence>
<dbReference type="EC" id="1.2.1.3" evidence="5"/>
<comment type="caution">
    <text evidence="9">The sequence shown here is derived from an EMBL/GenBank/DDBJ whole genome shotgun (WGS) entry which is preliminary data.</text>
</comment>
<evidence type="ECO:0000256" key="3">
    <source>
        <dbReference type="ARBA" id="ARBA00023002"/>
    </source>
</evidence>
<evidence type="ECO:0000256" key="7">
    <source>
        <dbReference type="RuleBase" id="RU003345"/>
    </source>
</evidence>
<evidence type="ECO:0000256" key="2">
    <source>
        <dbReference type="ARBA" id="ARBA00011881"/>
    </source>
</evidence>
<reference evidence="9" key="1">
    <citation type="submission" date="2020-04" db="EMBL/GenBank/DDBJ databases">
        <title>Analysis of mating type loci in Filobasidium floriforme.</title>
        <authorList>
            <person name="Nowrousian M."/>
        </authorList>
    </citation>
    <scope>NUCLEOTIDE SEQUENCE</scope>
    <source>
        <strain evidence="9">CBS 6242</strain>
    </source>
</reference>
<dbReference type="PANTHER" id="PTHR43521:SF1">
    <property type="entry name" value="ALPHA-AMINOADIPIC SEMIALDEHYDE DEHYDROGENASE"/>
    <property type="match status" value="1"/>
</dbReference>
<dbReference type="InterPro" id="IPR015590">
    <property type="entry name" value="Aldehyde_DH_dom"/>
</dbReference>
<dbReference type="PROSITE" id="PS00687">
    <property type="entry name" value="ALDEHYDE_DEHYDR_GLU"/>
    <property type="match status" value="1"/>
</dbReference>
<evidence type="ECO:0000259" key="8">
    <source>
        <dbReference type="Pfam" id="PF00171"/>
    </source>
</evidence>
<keyword evidence="10" id="KW-1185">Reference proteome</keyword>
<dbReference type="Gene3D" id="3.40.605.10">
    <property type="entry name" value="Aldehyde Dehydrogenase, Chain A, domain 1"/>
    <property type="match status" value="1"/>
</dbReference>
<dbReference type="GO" id="GO:0004029">
    <property type="term" value="F:aldehyde dehydrogenase (NAD+) activity"/>
    <property type="evidence" value="ECO:0007669"/>
    <property type="project" value="UniProtKB-EC"/>
</dbReference>
<dbReference type="AlphaFoldDB" id="A0A8K0JRJ4"/>
<dbReference type="EMBL" id="JABELV010000019">
    <property type="protein sequence ID" value="KAG7566869.1"/>
    <property type="molecule type" value="Genomic_DNA"/>
</dbReference>
<evidence type="ECO:0000256" key="1">
    <source>
        <dbReference type="ARBA" id="ARBA00009986"/>
    </source>
</evidence>
<dbReference type="SUPFAM" id="SSF53720">
    <property type="entry name" value="ALDH-like"/>
    <property type="match status" value="1"/>
</dbReference>
<dbReference type="Pfam" id="PF00171">
    <property type="entry name" value="Aldedh"/>
    <property type="match status" value="1"/>
</dbReference>
<keyword evidence="4" id="KW-0520">NAD</keyword>
<dbReference type="Gene3D" id="3.40.309.10">
    <property type="entry name" value="Aldehyde Dehydrogenase, Chain A, domain 2"/>
    <property type="match status" value="1"/>
</dbReference>
<evidence type="ECO:0000313" key="10">
    <source>
        <dbReference type="Proteomes" id="UP000812966"/>
    </source>
</evidence>
<name>A0A8K0JRJ4_9TREE</name>